<dbReference type="GO" id="GO:0005509">
    <property type="term" value="F:calcium ion binding"/>
    <property type="evidence" value="ECO:0007669"/>
    <property type="project" value="InterPro"/>
</dbReference>
<dbReference type="Gene3D" id="1.10.287.70">
    <property type="match status" value="1"/>
</dbReference>
<dbReference type="InterPro" id="IPR013122">
    <property type="entry name" value="PKD1_2_channel"/>
</dbReference>
<evidence type="ECO:0000313" key="11">
    <source>
        <dbReference type="EMBL" id="EDO40051.1"/>
    </source>
</evidence>
<dbReference type="Pfam" id="PF08016">
    <property type="entry name" value="PKD_channel"/>
    <property type="match status" value="1"/>
</dbReference>
<dbReference type="AlphaFoldDB" id="A7S8E5"/>
<evidence type="ECO:0000256" key="8">
    <source>
        <dbReference type="SAM" id="Phobius"/>
    </source>
</evidence>
<feature type="transmembrane region" description="Helical" evidence="8">
    <location>
        <begin position="453"/>
        <end position="474"/>
    </location>
</feature>
<dbReference type="GO" id="GO:0050982">
    <property type="term" value="P:detection of mechanical stimulus"/>
    <property type="evidence" value="ECO:0000318"/>
    <property type="project" value="GO_Central"/>
</dbReference>
<dbReference type="PANTHER" id="PTHR10877:SF150">
    <property type="entry name" value="REJ DOMAIN-CONTAINING PROTEIN"/>
    <property type="match status" value="1"/>
</dbReference>
<feature type="transmembrane region" description="Helical" evidence="8">
    <location>
        <begin position="302"/>
        <end position="320"/>
    </location>
</feature>
<dbReference type="STRING" id="45351.A7S8E5"/>
<dbReference type="eggNOG" id="KOG3599">
    <property type="taxonomic scope" value="Eukaryota"/>
</dbReference>
<dbReference type="GO" id="GO:0005262">
    <property type="term" value="F:calcium channel activity"/>
    <property type="evidence" value="ECO:0000318"/>
    <property type="project" value="GO_Central"/>
</dbReference>
<dbReference type="PRINTS" id="PR01433">
    <property type="entry name" value="POLYCYSTIN2"/>
</dbReference>
<reference evidence="11 12" key="1">
    <citation type="journal article" date="2007" name="Science">
        <title>Sea anemone genome reveals ancestral eumetazoan gene repertoire and genomic organization.</title>
        <authorList>
            <person name="Putnam N.H."/>
            <person name="Srivastava M."/>
            <person name="Hellsten U."/>
            <person name="Dirks B."/>
            <person name="Chapman J."/>
            <person name="Salamov A."/>
            <person name="Terry A."/>
            <person name="Shapiro H."/>
            <person name="Lindquist E."/>
            <person name="Kapitonov V.V."/>
            <person name="Jurka J."/>
            <person name="Genikhovich G."/>
            <person name="Grigoriev I.V."/>
            <person name="Lucas S.M."/>
            <person name="Steele R.E."/>
            <person name="Finnerty J.R."/>
            <person name="Technau U."/>
            <person name="Martindale M.Q."/>
            <person name="Rokhsar D.S."/>
        </authorList>
    </citation>
    <scope>NUCLEOTIDE SEQUENCE [LARGE SCALE GENOMIC DNA]</scope>
    <source>
        <strain evidence="12">CH2 X CH6</strain>
    </source>
</reference>
<evidence type="ECO:0000259" key="10">
    <source>
        <dbReference type="Pfam" id="PF20519"/>
    </source>
</evidence>
<protein>
    <submittedName>
        <fullName evidence="11">Uncharacterized protein</fullName>
    </submittedName>
</protein>
<evidence type="ECO:0000256" key="7">
    <source>
        <dbReference type="PIRSR" id="PIRSR603915-2"/>
    </source>
</evidence>
<evidence type="ECO:0000256" key="2">
    <source>
        <dbReference type="ARBA" id="ARBA00007200"/>
    </source>
</evidence>
<dbReference type="HOGENOM" id="CLU_012097_2_0_1"/>
<dbReference type="GO" id="GO:0016020">
    <property type="term" value="C:membrane"/>
    <property type="evidence" value="ECO:0000318"/>
    <property type="project" value="GO_Central"/>
</dbReference>
<evidence type="ECO:0000256" key="3">
    <source>
        <dbReference type="ARBA" id="ARBA00022692"/>
    </source>
</evidence>
<gene>
    <name evidence="11" type="ORF">NEMVEDRAFT_v1g21107</name>
</gene>
<evidence type="ECO:0000256" key="5">
    <source>
        <dbReference type="ARBA" id="ARBA00023136"/>
    </source>
</evidence>
<proteinExistence type="inferred from homology"/>
<accession>A7S8E5</accession>
<evidence type="ECO:0000256" key="1">
    <source>
        <dbReference type="ARBA" id="ARBA00004141"/>
    </source>
</evidence>
<dbReference type="InParanoid" id="A7S8E5"/>
<dbReference type="PANTHER" id="PTHR10877">
    <property type="entry name" value="POLYCYSTIN FAMILY MEMBER"/>
    <property type="match status" value="1"/>
</dbReference>
<feature type="domain" description="Polycystin" evidence="10">
    <location>
        <begin position="56"/>
        <end position="255"/>
    </location>
</feature>
<evidence type="ECO:0000256" key="4">
    <source>
        <dbReference type="ARBA" id="ARBA00022989"/>
    </source>
</evidence>
<dbReference type="InterPro" id="IPR051223">
    <property type="entry name" value="Polycystin"/>
</dbReference>
<name>A7S8E5_NEMVE</name>
<feature type="domain" description="Polycystin cation channel PKD1/PKD2" evidence="9">
    <location>
        <begin position="259"/>
        <end position="481"/>
    </location>
</feature>
<keyword evidence="4 8" id="KW-1133">Transmembrane helix</keyword>
<dbReference type="InterPro" id="IPR046791">
    <property type="entry name" value="Polycystin_dom"/>
</dbReference>
<evidence type="ECO:0000259" key="9">
    <source>
        <dbReference type="Pfam" id="PF08016"/>
    </source>
</evidence>
<keyword evidence="3 8" id="KW-0812">Transmembrane</keyword>
<keyword evidence="5 8" id="KW-0472">Membrane</keyword>
<evidence type="ECO:0000256" key="6">
    <source>
        <dbReference type="ARBA" id="ARBA00023180"/>
    </source>
</evidence>
<dbReference type="EMBL" id="DS469597">
    <property type="protein sequence ID" value="EDO40051.1"/>
    <property type="molecule type" value="Genomic_DNA"/>
</dbReference>
<sequence>QERQMASIMREIVWYLIFLFIVLSISYGNRDPYTQLVTNNVENVFLQASYNGSTKFDEIGSTRDYWPWLKDTVIPSIFIEKWYNDQDYHLGYLADTPTAWVLAVARLRQLRMQKHTCPLLPALQHVIPSCNDFYSSDEEERGMLLPGWKEPKTAWQYQTGEELKTFPYWGQKATYSAGGYVQVFPPSTAKNYDKAQALADALNENDWLDKYTRAVFTEFSIYNANSNLFCVVTLLIEQLPTGGIFKFPSILTLRLYRYVGGEMFFVAACEIIYLLFTAYFIFREIKQAYKLGLDKLKNPWSILEIFVTCLSLSMVVLYFLRIKFTAEVVKDMRNDPTRFVSLHYTAFLDEWIKCLMGLIVFFSFIKIVRLLRFNRRMSLLAQTLKLCIPKIGAFVIVYGIAFFAYAQLACLVFGQNAEGFMTIPRSAATLMDTLLGKFTLKEMSDINRLIGPTFFYIYTLSMIFILINMFMSIINDSFAEVNSDVSKQANDYEIVDFM</sequence>
<keyword evidence="12" id="KW-1185">Reference proteome</keyword>
<comment type="subcellular location">
    <subcellularLocation>
        <location evidence="1">Membrane</location>
        <topology evidence="1">Multi-pass membrane protein</topology>
    </subcellularLocation>
</comment>
<feature type="non-terminal residue" evidence="11">
    <location>
        <position position="498"/>
    </location>
</feature>
<dbReference type="Pfam" id="PF20519">
    <property type="entry name" value="Polycystin_dom"/>
    <property type="match status" value="1"/>
</dbReference>
<feature type="transmembrane region" description="Helical" evidence="8">
    <location>
        <begin position="350"/>
        <end position="371"/>
    </location>
</feature>
<feature type="disulfide bond" evidence="7">
    <location>
        <begin position="117"/>
        <end position="130"/>
    </location>
</feature>
<feature type="transmembrane region" description="Helical" evidence="8">
    <location>
        <begin position="391"/>
        <end position="414"/>
    </location>
</feature>
<comment type="similarity">
    <text evidence="2">Belongs to the polycystin family.</text>
</comment>
<dbReference type="OMA" id="MVDFWKF"/>
<organism evidence="11 12">
    <name type="scientific">Nematostella vectensis</name>
    <name type="common">Starlet sea anemone</name>
    <dbReference type="NCBI Taxonomy" id="45351"/>
    <lineage>
        <taxon>Eukaryota</taxon>
        <taxon>Metazoa</taxon>
        <taxon>Cnidaria</taxon>
        <taxon>Anthozoa</taxon>
        <taxon>Hexacorallia</taxon>
        <taxon>Actiniaria</taxon>
        <taxon>Edwardsiidae</taxon>
        <taxon>Nematostella</taxon>
    </lineage>
</organism>
<dbReference type="InterPro" id="IPR003915">
    <property type="entry name" value="PKD_2"/>
</dbReference>
<dbReference type="FunFam" id="1.10.287.70:FF:000086">
    <property type="entry name" value="Polycystic kidney disease 2"/>
    <property type="match status" value="1"/>
</dbReference>
<feature type="non-terminal residue" evidence="11">
    <location>
        <position position="1"/>
    </location>
</feature>
<dbReference type="PhylomeDB" id="A7S8E5"/>
<feature type="transmembrane region" description="Helical" evidence="8">
    <location>
        <begin position="263"/>
        <end position="282"/>
    </location>
</feature>
<dbReference type="Proteomes" id="UP000001593">
    <property type="component" value="Unassembled WGS sequence"/>
</dbReference>
<evidence type="ECO:0000313" key="12">
    <source>
        <dbReference type="Proteomes" id="UP000001593"/>
    </source>
</evidence>
<keyword evidence="6" id="KW-0325">Glycoprotein</keyword>
<feature type="transmembrane region" description="Helical" evidence="8">
    <location>
        <begin position="12"/>
        <end position="29"/>
    </location>
</feature>